<dbReference type="GO" id="GO:0008168">
    <property type="term" value="F:methyltransferase activity"/>
    <property type="evidence" value="ECO:0007669"/>
    <property type="project" value="UniProtKB-KW"/>
</dbReference>
<organism evidence="1 2">
    <name type="scientific">Schaedlerella arabinosiphila</name>
    <dbReference type="NCBI Taxonomy" id="2044587"/>
    <lineage>
        <taxon>Bacteria</taxon>
        <taxon>Bacillati</taxon>
        <taxon>Bacillota</taxon>
        <taxon>Clostridia</taxon>
        <taxon>Lachnospirales</taxon>
        <taxon>Lachnospiraceae</taxon>
        <taxon>Schaedlerella</taxon>
    </lineage>
</organism>
<dbReference type="Proteomes" id="UP000274920">
    <property type="component" value="Unassembled WGS sequence"/>
</dbReference>
<dbReference type="AlphaFoldDB" id="A0A426DLS4"/>
<comment type="caution">
    <text evidence="1">The sequence shown here is derived from an EMBL/GenBank/DDBJ whole genome shotgun (WGS) entry which is preliminary data.</text>
</comment>
<reference evidence="1" key="1">
    <citation type="submission" date="2018-10" db="EMBL/GenBank/DDBJ databases">
        <title>Schaedlerella arabinophila gen. nov. sp. nov., isolated from the mouse intestinal tract and comparative analysis with the genome of the closely related altered Schaedler flora strain ASF502.</title>
        <authorList>
            <person name="Miyake S."/>
            <person name="Soh M."/>
            <person name="Seedorf H."/>
        </authorList>
    </citation>
    <scope>NUCLEOTIDE SEQUENCE [LARGE SCALE GENOMIC DNA]</scope>
    <source>
        <strain evidence="1">DSM 106076</strain>
    </source>
</reference>
<protein>
    <submittedName>
        <fullName evidence="1">Class I SAM-dependent methyltransferase</fullName>
    </submittedName>
</protein>
<dbReference type="SUPFAM" id="SSF53335">
    <property type="entry name" value="S-adenosyl-L-methionine-dependent methyltransferases"/>
    <property type="match status" value="1"/>
</dbReference>
<dbReference type="PANTHER" id="PTHR43861">
    <property type="entry name" value="TRANS-ACONITATE 2-METHYLTRANSFERASE-RELATED"/>
    <property type="match status" value="1"/>
</dbReference>
<evidence type="ECO:0000313" key="1">
    <source>
        <dbReference type="EMBL" id="RRK33696.1"/>
    </source>
</evidence>
<gene>
    <name evidence="1" type="ORF">EBB54_21795</name>
</gene>
<keyword evidence="1" id="KW-0489">Methyltransferase</keyword>
<evidence type="ECO:0000313" key="2">
    <source>
        <dbReference type="Proteomes" id="UP000274920"/>
    </source>
</evidence>
<dbReference type="CDD" id="cd02440">
    <property type="entry name" value="AdoMet_MTases"/>
    <property type="match status" value="1"/>
</dbReference>
<accession>A0A426DLS4</accession>
<sequence>MDQMISILQAIEEQKNPTLNSNDNNIKILELYKTIYEIVNDKNSYVEQSTVMLNALSENNLSEEEKQQWLAYAAGIFASYMAVKLYEERGIVREYFSCEDLNRALEFFLNGNFGPEVTSVGVYACAQQYITEEPMRCYELTKTAFTIHPDLAGILGVAYRYEGAAAEEQITDECPFCGGKDRDIIPYYCSPQVLKLENNPVFPPAKLWMKCDRCGNYFTYNFPKDKVGAINGHYTSGRSNIILENKFALATYNQIFQQFKRMTPGKEYLEIGVGTGEMLAVALEFGYHAEAVEICREDSERISLALGVDIKWCDITDYEAEKQYDVIVMGDVLEHVIHPVEVLKKAKKMLADGGVLWISTPNYNCAYARMQNFAHCMWHELNHYTYVSYETLEALLKTIQLEIVHYEMSTRYNGSMELFVRHAK</sequence>
<dbReference type="InterPro" id="IPR029063">
    <property type="entry name" value="SAM-dependent_MTases_sf"/>
</dbReference>
<keyword evidence="2" id="KW-1185">Reference proteome</keyword>
<dbReference type="Gene3D" id="3.40.50.150">
    <property type="entry name" value="Vaccinia Virus protein VP39"/>
    <property type="match status" value="1"/>
</dbReference>
<dbReference type="EMBL" id="RHJS01000002">
    <property type="protein sequence ID" value="RRK33696.1"/>
    <property type="molecule type" value="Genomic_DNA"/>
</dbReference>
<proteinExistence type="predicted"/>
<dbReference type="Pfam" id="PF13489">
    <property type="entry name" value="Methyltransf_23"/>
    <property type="match status" value="1"/>
</dbReference>
<name>A0A426DLS4_9FIRM</name>
<dbReference type="RefSeq" id="WP_125128910.1">
    <property type="nucleotide sequence ID" value="NZ_RHJS01000002.1"/>
</dbReference>
<dbReference type="GO" id="GO:0032259">
    <property type="term" value="P:methylation"/>
    <property type="evidence" value="ECO:0007669"/>
    <property type="project" value="UniProtKB-KW"/>
</dbReference>
<keyword evidence="1" id="KW-0808">Transferase</keyword>